<evidence type="ECO:0000313" key="1">
    <source>
        <dbReference type="EMBL" id="KAI9899815.1"/>
    </source>
</evidence>
<name>A0ACC0V0Y3_9HYPO</name>
<dbReference type="EMBL" id="CM047944">
    <property type="protein sequence ID" value="KAI9899815.1"/>
    <property type="molecule type" value="Genomic_DNA"/>
</dbReference>
<reference evidence="1" key="1">
    <citation type="submission" date="2022-10" db="EMBL/GenBank/DDBJ databases">
        <title>Complete Genome of Trichothecium roseum strain YXFP-22015, a Plant Pathogen Isolated from Citrus.</title>
        <authorList>
            <person name="Wang Y."/>
            <person name="Zhu L."/>
        </authorList>
    </citation>
    <scope>NUCLEOTIDE SEQUENCE</scope>
    <source>
        <strain evidence="1">YXFP-22015</strain>
    </source>
</reference>
<evidence type="ECO:0000313" key="2">
    <source>
        <dbReference type="Proteomes" id="UP001163324"/>
    </source>
</evidence>
<proteinExistence type="predicted"/>
<dbReference type="Proteomes" id="UP001163324">
    <property type="component" value="Chromosome 5"/>
</dbReference>
<keyword evidence="2" id="KW-1185">Reference proteome</keyword>
<protein>
    <submittedName>
        <fullName evidence="1">Uncharacterized protein</fullName>
    </submittedName>
</protein>
<accession>A0ACC0V0Y3</accession>
<comment type="caution">
    <text evidence="1">The sequence shown here is derived from an EMBL/GenBank/DDBJ whole genome shotgun (WGS) entry which is preliminary data.</text>
</comment>
<organism evidence="1 2">
    <name type="scientific">Trichothecium roseum</name>
    <dbReference type="NCBI Taxonomy" id="47278"/>
    <lineage>
        <taxon>Eukaryota</taxon>
        <taxon>Fungi</taxon>
        <taxon>Dikarya</taxon>
        <taxon>Ascomycota</taxon>
        <taxon>Pezizomycotina</taxon>
        <taxon>Sordariomycetes</taxon>
        <taxon>Hypocreomycetidae</taxon>
        <taxon>Hypocreales</taxon>
        <taxon>Hypocreales incertae sedis</taxon>
        <taxon>Trichothecium</taxon>
    </lineage>
</organism>
<gene>
    <name evidence="1" type="ORF">N3K66_006276</name>
</gene>
<sequence length="336" mass="36552">MLQKHPDRTVLITGGAGFIGSHLVDYLLLRDEYTSWHVVVVDNFDPSSYPAGTKRANIARHLSNPRFTLHETDIRRKEDLAKVFASHDIDVVVHLASRAGVRPSLANPADYIETNVTGTLHLLDCARDSGVPQFVFGSSSSVYGAAPRVPSRETDATAAPISPYAASKAAGELLCHTYAHLYALRCVCLRFFTVYGARQRPDLAVHKFARLIREGRPVPVFGDGSARRDYTHVDDIVRGVRAAIDYGGGSGYEVFNLGGSQAVELGTLVSALEAALGREAVVQRLEVQPGDVPVTYADTSKARDVLGYEPRTRIGTGIPMFVEWFLEQEQGGEDGG</sequence>